<dbReference type="InterPro" id="IPR035959">
    <property type="entry name" value="RutC-like_sf"/>
</dbReference>
<dbReference type="PANTHER" id="PTHR11803:SF58">
    <property type="entry name" value="PROTEIN HMF1-RELATED"/>
    <property type="match status" value="1"/>
</dbReference>
<evidence type="ECO:0000256" key="1">
    <source>
        <dbReference type="ARBA" id="ARBA00010552"/>
    </source>
</evidence>
<dbReference type="InterPro" id="IPR006175">
    <property type="entry name" value="YjgF/YER057c/UK114"/>
</dbReference>
<dbReference type="GO" id="GO:0019239">
    <property type="term" value="F:deaminase activity"/>
    <property type="evidence" value="ECO:0007669"/>
    <property type="project" value="TreeGrafter"/>
</dbReference>
<dbReference type="EMBL" id="CP063849">
    <property type="protein sequence ID" value="QOY86151.1"/>
    <property type="molecule type" value="Genomic_DNA"/>
</dbReference>
<evidence type="ECO:0000313" key="2">
    <source>
        <dbReference type="EMBL" id="QOY86151.1"/>
    </source>
</evidence>
<keyword evidence="3" id="KW-1185">Reference proteome</keyword>
<evidence type="ECO:0000313" key="3">
    <source>
        <dbReference type="Proteomes" id="UP000593892"/>
    </source>
</evidence>
<dbReference type="SUPFAM" id="SSF55298">
    <property type="entry name" value="YjgF-like"/>
    <property type="match status" value="1"/>
</dbReference>
<dbReference type="Pfam" id="PF01042">
    <property type="entry name" value="Ribonuc_L-PSP"/>
    <property type="match status" value="1"/>
</dbReference>
<dbReference type="RefSeq" id="WP_194447820.1">
    <property type="nucleotide sequence ID" value="NZ_CP063849.1"/>
</dbReference>
<gene>
    <name evidence="2" type="ORF">IRI77_25520</name>
</gene>
<comment type="similarity">
    <text evidence="1">Belongs to the RutC family.</text>
</comment>
<name>A0A7S7SJ59_PALFE</name>
<organism evidence="2 3">
    <name type="scientific">Paludibaculum fermentans</name>
    <dbReference type="NCBI Taxonomy" id="1473598"/>
    <lineage>
        <taxon>Bacteria</taxon>
        <taxon>Pseudomonadati</taxon>
        <taxon>Acidobacteriota</taxon>
        <taxon>Terriglobia</taxon>
        <taxon>Bryobacterales</taxon>
        <taxon>Bryobacteraceae</taxon>
        <taxon>Paludibaculum</taxon>
    </lineage>
</organism>
<dbReference type="PANTHER" id="PTHR11803">
    <property type="entry name" value="2-IMINOBUTANOATE/2-IMINOPROPANOATE DEAMINASE RIDA"/>
    <property type="match status" value="1"/>
</dbReference>
<accession>A0A7S7SJ59</accession>
<dbReference type="KEGG" id="pfer:IRI77_25520"/>
<protein>
    <submittedName>
        <fullName evidence="2">Uncharacterized protein</fullName>
    </submittedName>
</protein>
<sequence>MTLDDALAEIASATTIEKKKITNHNVLNEAYAYAKPSSFSRGLRLDFGNIAVLLISGTASIDEYGKTVHVGDFRAQQRRTYQNITGLLESEGATWKDIVRTTCYLRDMERDYEAFNEERTAFFAEQGLDPLPASTGIQAILCRSDLLIEIEAIAVFRKPSAE</sequence>
<reference evidence="2 3" key="1">
    <citation type="submission" date="2020-10" db="EMBL/GenBank/DDBJ databases">
        <title>Complete genome sequence of Paludibaculum fermentans P105T, a facultatively anaerobic acidobacterium capable of dissimilatory Fe(III) reduction.</title>
        <authorList>
            <person name="Dedysh S.N."/>
            <person name="Beletsky A.V."/>
            <person name="Kulichevskaya I.S."/>
            <person name="Mardanov A.V."/>
            <person name="Ravin N.V."/>
        </authorList>
    </citation>
    <scope>NUCLEOTIDE SEQUENCE [LARGE SCALE GENOMIC DNA]</scope>
    <source>
        <strain evidence="2 3">P105</strain>
    </source>
</reference>
<dbReference type="Gene3D" id="3.30.1330.40">
    <property type="entry name" value="RutC-like"/>
    <property type="match status" value="1"/>
</dbReference>
<dbReference type="AlphaFoldDB" id="A0A7S7SJ59"/>
<dbReference type="GO" id="GO:0005829">
    <property type="term" value="C:cytosol"/>
    <property type="evidence" value="ECO:0007669"/>
    <property type="project" value="TreeGrafter"/>
</dbReference>
<proteinExistence type="inferred from homology"/>
<dbReference type="Proteomes" id="UP000593892">
    <property type="component" value="Chromosome"/>
</dbReference>